<evidence type="ECO:0000313" key="5">
    <source>
        <dbReference type="Proteomes" id="UP000199670"/>
    </source>
</evidence>
<dbReference type="SMART" id="SM00420">
    <property type="entry name" value="HTH_DEOR"/>
    <property type="match status" value="1"/>
</dbReference>
<sequence length="251" mass="28548">MNQELPRYKRILEYLDEYDVATINLLSNLFSVSHMSIRRDLKILQEKGLVRVSYGGEIKRSFLNGTPLYNVKQSRFSESKKKVGKIAAGLLQPGMVIFIDAGTTMREFALNINVPITAITPDLHIAIELTRRPEINTIICPGEVQNSIVATYNTQTMKYLSEQVIDLAFIGADGFNFEDGALTTTQIKADCKWMAVSRSIQSALLVDSSKLGLRCRFKICDLNRFNYLITEKKFPESFEKKLVNQDIKFIY</sequence>
<dbReference type="OrthoDB" id="5685843at2"/>
<evidence type="ECO:0000256" key="1">
    <source>
        <dbReference type="ARBA" id="ARBA00023015"/>
    </source>
</evidence>
<keyword evidence="2" id="KW-0804">Transcription</keyword>
<organism evidence="4 5">
    <name type="scientific">Gilliamella bombicola</name>
    <dbReference type="NCBI Taxonomy" id="1798182"/>
    <lineage>
        <taxon>Bacteria</taxon>
        <taxon>Pseudomonadati</taxon>
        <taxon>Pseudomonadota</taxon>
        <taxon>Gammaproteobacteria</taxon>
        <taxon>Orbales</taxon>
        <taxon>Orbaceae</taxon>
        <taxon>Gilliamella</taxon>
    </lineage>
</organism>
<dbReference type="RefSeq" id="WP_091349620.1">
    <property type="nucleotide sequence ID" value="NZ_FMAQ01000010.1"/>
</dbReference>
<dbReference type="PROSITE" id="PS51000">
    <property type="entry name" value="HTH_DEOR_2"/>
    <property type="match status" value="1"/>
</dbReference>
<protein>
    <submittedName>
        <fullName evidence="4">Transcriptional regulator, DeoR family</fullName>
    </submittedName>
</protein>
<dbReference type="InterPro" id="IPR001034">
    <property type="entry name" value="DeoR_HTH"/>
</dbReference>
<proteinExistence type="predicted"/>
<dbReference type="PANTHER" id="PTHR30363">
    <property type="entry name" value="HTH-TYPE TRANSCRIPTIONAL REGULATOR SRLR-RELATED"/>
    <property type="match status" value="1"/>
</dbReference>
<dbReference type="Pfam" id="PF08220">
    <property type="entry name" value="HTH_DeoR"/>
    <property type="match status" value="1"/>
</dbReference>
<dbReference type="AlphaFoldDB" id="A0A1C4CPP7"/>
<keyword evidence="5" id="KW-1185">Reference proteome</keyword>
<dbReference type="InterPro" id="IPR037171">
    <property type="entry name" value="NagB/RpiA_transferase-like"/>
</dbReference>
<reference evidence="5" key="1">
    <citation type="submission" date="2016-08" db="EMBL/GenBank/DDBJ databases">
        <authorList>
            <person name="Varghese N."/>
            <person name="Submissions Spin"/>
        </authorList>
    </citation>
    <scope>NUCLEOTIDE SEQUENCE [LARGE SCALE GENOMIC DNA]</scope>
    <source>
        <strain evidence="5">R-53248</strain>
    </source>
</reference>
<dbReference type="SMART" id="SM01134">
    <property type="entry name" value="DeoRC"/>
    <property type="match status" value="1"/>
</dbReference>
<dbReference type="Gene3D" id="3.40.50.1360">
    <property type="match status" value="1"/>
</dbReference>
<dbReference type="Proteomes" id="UP000199670">
    <property type="component" value="Unassembled WGS sequence"/>
</dbReference>
<dbReference type="InterPro" id="IPR014036">
    <property type="entry name" value="DeoR-like_C"/>
</dbReference>
<dbReference type="InterPro" id="IPR036390">
    <property type="entry name" value="WH_DNA-bd_sf"/>
</dbReference>
<dbReference type="Pfam" id="PF00455">
    <property type="entry name" value="DeoRC"/>
    <property type="match status" value="1"/>
</dbReference>
<feature type="domain" description="HTH deoR-type" evidence="3">
    <location>
        <begin position="4"/>
        <end position="59"/>
    </location>
</feature>
<evidence type="ECO:0000259" key="3">
    <source>
        <dbReference type="PROSITE" id="PS51000"/>
    </source>
</evidence>
<gene>
    <name evidence="4" type="ORF">GA0061081_11028</name>
</gene>
<dbReference type="PANTHER" id="PTHR30363:SF46">
    <property type="entry name" value="LYSR FAMILY TRANSCRIPTIONAL REGULATOR"/>
    <property type="match status" value="1"/>
</dbReference>
<keyword evidence="1" id="KW-0805">Transcription regulation</keyword>
<dbReference type="STRING" id="1798182.GA0061081_11028"/>
<name>A0A1C4CPP7_9GAMM</name>
<dbReference type="EMBL" id="FMAQ01000010">
    <property type="protein sequence ID" value="SCC20999.1"/>
    <property type="molecule type" value="Genomic_DNA"/>
</dbReference>
<evidence type="ECO:0000313" key="4">
    <source>
        <dbReference type="EMBL" id="SCC20999.1"/>
    </source>
</evidence>
<dbReference type="SUPFAM" id="SSF46785">
    <property type="entry name" value="Winged helix' DNA-binding domain"/>
    <property type="match status" value="1"/>
</dbReference>
<dbReference type="GO" id="GO:0003700">
    <property type="term" value="F:DNA-binding transcription factor activity"/>
    <property type="evidence" value="ECO:0007669"/>
    <property type="project" value="InterPro"/>
</dbReference>
<evidence type="ECO:0000256" key="2">
    <source>
        <dbReference type="ARBA" id="ARBA00023163"/>
    </source>
</evidence>
<dbReference type="InterPro" id="IPR050313">
    <property type="entry name" value="Carb_Metab_HTH_regulators"/>
</dbReference>
<accession>A0A1C4CPP7</accession>
<dbReference type="SUPFAM" id="SSF100950">
    <property type="entry name" value="NagB/RpiA/CoA transferase-like"/>
    <property type="match status" value="1"/>
</dbReference>